<keyword evidence="4" id="KW-1185">Reference proteome</keyword>
<dbReference type="SUPFAM" id="SSF57884">
    <property type="entry name" value="Ada DNA repair protein, N-terminal domain (N-Ada 10)"/>
    <property type="match status" value="1"/>
</dbReference>
<dbReference type="InterPro" id="IPR004026">
    <property type="entry name" value="Ada_DNA_repair_Zn-bd"/>
</dbReference>
<dbReference type="Gene3D" id="3.40.10.10">
    <property type="entry name" value="DNA Methylphosphotriester Repair Domain"/>
    <property type="match status" value="1"/>
</dbReference>
<gene>
    <name evidence="3" type="ORF">QWJ08_07775</name>
</gene>
<dbReference type="EMBL" id="JAUEOZ010000001">
    <property type="protein sequence ID" value="MDN2481292.1"/>
    <property type="molecule type" value="Genomic_DNA"/>
</dbReference>
<reference evidence="3" key="1">
    <citation type="submission" date="2024-05" db="EMBL/GenBank/DDBJ databases">
        <title>Genome Sequences of Four Agar- Degrading Marine Bacteria.</title>
        <authorList>
            <person name="Phillips E.K."/>
            <person name="Shaffer J.C."/>
            <person name="Henson M.W."/>
            <person name="Temperton B."/>
            <person name="Thrash C.J."/>
            <person name="Martin M.O."/>
        </authorList>
    </citation>
    <scope>NUCLEOTIDE SEQUENCE</scope>
    <source>
        <strain evidence="3">EKP203</strain>
    </source>
</reference>
<sequence length="56" mass="6450">MNFNIRFVRGNKNSKVYHLPEGCPSYNQISEKNIALFSSEQRAIEAGYRRAGNCRN</sequence>
<dbReference type="Pfam" id="PF02805">
    <property type="entry name" value="Ada_Zn_binding"/>
    <property type="match status" value="1"/>
</dbReference>
<dbReference type="Proteomes" id="UP001169719">
    <property type="component" value="Unassembled WGS sequence"/>
</dbReference>
<accession>A0ABT7XZW4</accession>
<protein>
    <submittedName>
        <fullName evidence="3">Ada metal-binding domain-containing protein</fullName>
    </submittedName>
</protein>
<evidence type="ECO:0000256" key="1">
    <source>
        <dbReference type="ARBA" id="ARBA00023159"/>
    </source>
</evidence>
<proteinExistence type="predicted"/>
<evidence type="ECO:0000259" key="2">
    <source>
        <dbReference type="Pfam" id="PF02805"/>
    </source>
</evidence>
<dbReference type="InterPro" id="IPR035451">
    <property type="entry name" value="Ada-like_dom_sf"/>
</dbReference>
<evidence type="ECO:0000313" key="3">
    <source>
        <dbReference type="EMBL" id="MDN2481292.1"/>
    </source>
</evidence>
<comment type="caution">
    <text evidence="3">The sequence shown here is derived from an EMBL/GenBank/DDBJ whole genome shotgun (WGS) entry which is preliminary data.</text>
</comment>
<name>A0ABT7XZW4_9VIBR</name>
<feature type="domain" description="Ada DNA repair metal-binding" evidence="2">
    <location>
        <begin position="3"/>
        <end position="55"/>
    </location>
</feature>
<keyword evidence="1" id="KW-0010">Activator</keyword>
<organism evidence="3 4">
    <name type="scientific">Vibrio agarivorans</name>
    <dbReference type="NCBI Taxonomy" id="153622"/>
    <lineage>
        <taxon>Bacteria</taxon>
        <taxon>Pseudomonadati</taxon>
        <taxon>Pseudomonadota</taxon>
        <taxon>Gammaproteobacteria</taxon>
        <taxon>Vibrionales</taxon>
        <taxon>Vibrionaceae</taxon>
        <taxon>Vibrio</taxon>
    </lineage>
</organism>
<evidence type="ECO:0000313" key="4">
    <source>
        <dbReference type="Proteomes" id="UP001169719"/>
    </source>
</evidence>